<protein>
    <recommendedName>
        <fullName evidence="2">MurNAc-LAA domain-containing protein</fullName>
    </recommendedName>
</protein>
<dbReference type="SUPFAM" id="SSF53187">
    <property type="entry name" value="Zn-dependent exopeptidases"/>
    <property type="match status" value="1"/>
</dbReference>
<dbReference type="Proteomes" id="UP000660047">
    <property type="component" value="Unassembled WGS sequence"/>
</dbReference>
<dbReference type="Pfam" id="PF01520">
    <property type="entry name" value="Amidase_3"/>
    <property type="match status" value="1"/>
</dbReference>
<dbReference type="EMBL" id="BLYL01000013">
    <property type="protein sequence ID" value="GFO95046.1"/>
    <property type="molecule type" value="Genomic_DNA"/>
</dbReference>
<dbReference type="InterPro" id="IPR050695">
    <property type="entry name" value="N-acetylmuramoyl_amidase_3"/>
</dbReference>
<feature type="domain" description="MurNAc-LAA" evidence="2">
    <location>
        <begin position="63"/>
        <end position="172"/>
    </location>
</feature>
<comment type="caution">
    <text evidence="3">The sequence shown here is derived from an EMBL/GenBank/DDBJ whole genome shotgun (WGS) entry which is preliminary data.</text>
</comment>
<dbReference type="GO" id="GO:0008745">
    <property type="term" value="F:N-acetylmuramoyl-L-alanine amidase activity"/>
    <property type="evidence" value="ECO:0007669"/>
    <property type="project" value="InterPro"/>
</dbReference>
<proteinExistence type="predicted"/>
<evidence type="ECO:0000259" key="2">
    <source>
        <dbReference type="SMART" id="SM00646"/>
    </source>
</evidence>
<dbReference type="PANTHER" id="PTHR30404">
    <property type="entry name" value="N-ACETYLMURAMOYL-L-ALANINE AMIDASE"/>
    <property type="match status" value="1"/>
</dbReference>
<evidence type="ECO:0000256" key="1">
    <source>
        <dbReference type="ARBA" id="ARBA00022801"/>
    </source>
</evidence>
<name>A0AAI9K660_9FIRM</name>
<evidence type="ECO:0000313" key="4">
    <source>
        <dbReference type="Proteomes" id="UP000660047"/>
    </source>
</evidence>
<gene>
    <name evidence="3" type="ORF">COEU31_20920</name>
</gene>
<dbReference type="PANTHER" id="PTHR30404:SF0">
    <property type="entry name" value="N-ACETYLMURAMOYL-L-ALANINE AMIDASE AMIC"/>
    <property type="match status" value="1"/>
</dbReference>
<organism evidence="3 4">
    <name type="scientific">Coprococcus eutactus</name>
    <dbReference type="NCBI Taxonomy" id="33043"/>
    <lineage>
        <taxon>Bacteria</taxon>
        <taxon>Bacillati</taxon>
        <taxon>Bacillota</taxon>
        <taxon>Clostridia</taxon>
        <taxon>Lachnospirales</taxon>
        <taxon>Lachnospiraceae</taxon>
        <taxon>Coprococcus</taxon>
    </lineage>
</organism>
<dbReference type="GO" id="GO:0009253">
    <property type="term" value="P:peptidoglycan catabolic process"/>
    <property type="evidence" value="ECO:0007669"/>
    <property type="project" value="InterPro"/>
</dbReference>
<dbReference type="AlphaFoldDB" id="A0AAI9K660"/>
<keyword evidence="1" id="KW-0378">Hydrolase</keyword>
<dbReference type="RefSeq" id="WP_055224424.1">
    <property type="nucleotide sequence ID" value="NZ_BLYL01000013.1"/>
</dbReference>
<dbReference type="InterPro" id="IPR002508">
    <property type="entry name" value="MurNAc-LAA_cat"/>
</dbReference>
<dbReference type="CDD" id="cd02696">
    <property type="entry name" value="MurNAc-LAA"/>
    <property type="match status" value="1"/>
</dbReference>
<reference evidence="3" key="1">
    <citation type="submission" date="2020-06" db="EMBL/GenBank/DDBJ databases">
        <title>Characterization of fructooligosaccharide metabolism and fructooligosaccharide-degrading enzymes in human commensal butyrate producers.</title>
        <authorList>
            <person name="Tanno H."/>
            <person name="Fujii T."/>
            <person name="Hirano K."/>
            <person name="Maeno S."/>
            <person name="Tonozuka T."/>
            <person name="Sakamoto M."/>
            <person name="Ohkuma M."/>
            <person name="Tochio T."/>
            <person name="Endo A."/>
        </authorList>
    </citation>
    <scope>NUCLEOTIDE SEQUENCE</scope>
    <source>
        <strain evidence="3">JCM 31265</strain>
    </source>
</reference>
<dbReference type="SMART" id="SM00646">
    <property type="entry name" value="Ami_3"/>
    <property type="match status" value="1"/>
</dbReference>
<accession>A0AAI9K660</accession>
<sequence>MATKIMIDAGHGGYDNGASYEGRLEKNDNLNLALALGDELTRRGYDVVYTRTEDVYDSPVRKAQKGNESGADYFISLHRNSAPEANKYSGVQTLVYDKSGVKYNLAQEINSELEKLGFRNINVEERPGLAVLRRTEMPAVLIETGFINNDYDNYLYDYNFEAIADAIANAVDETIGARA</sequence>
<dbReference type="GO" id="GO:0030288">
    <property type="term" value="C:outer membrane-bounded periplasmic space"/>
    <property type="evidence" value="ECO:0007669"/>
    <property type="project" value="TreeGrafter"/>
</dbReference>
<dbReference type="Gene3D" id="3.40.630.40">
    <property type="entry name" value="Zn-dependent exopeptidases"/>
    <property type="match status" value="1"/>
</dbReference>
<evidence type="ECO:0000313" key="3">
    <source>
        <dbReference type="EMBL" id="GFO95046.1"/>
    </source>
</evidence>